<dbReference type="Proteomes" id="UP001642720">
    <property type="component" value="Unassembled WGS sequence"/>
</dbReference>
<proteinExistence type="predicted"/>
<comment type="caution">
    <text evidence="2">The sequence shown here is derived from an EMBL/GenBank/DDBJ whole genome shotgun (WGS) entry which is preliminary data.</text>
</comment>
<keyword evidence="3" id="KW-1185">Reference proteome</keyword>
<organism evidence="2 3">
    <name type="scientific">Trichoderma ghanense</name>
    <dbReference type="NCBI Taxonomy" id="65468"/>
    <lineage>
        <taxon>Eukaryota</taxon>
        <taxon>Fungi</taxon>
        <taxon>Dikarya</taxon>
        <taxon>Ascomycota</taxon>
        <taxon>Pezizomycotina</taxon>
        <taxon>Sordariomycetes</taxon>
        <taxon>Hypocreomycetidae</taxon>
        <taxon>Hypocreales</taxon>
        <taxon>Hypocreaceae</taxon>
        <taxon>Trichoderma</taxon>
    </lineage>
</organism>
<evidence type="ECO:0000313" key="3">
    <source>
        <dbReference type="Proteomes" id="UP001642720"/>
    </source>
</evidence>
<dbReference type="RefSeq" id="XP_073555530.1">
    <property type="nucleotide sequence ID" value="XM_073705873.1"/>
</dbReference>
<dbReference type="EMBL" id="PPTA01000014">
    <property type="protein sequence ID" value="TFA99328.1"/>
    <property type="molecule type" value="Genomic_DNA"/>
</dbReference>
<accession>A0ABY2GUE6</accession>
<gene>
    <name evidence="2" type="ORF">CCMA1212_008758</name>
</gene>
<reference evidence="2 3" key="1">
    <citation type="submission" date="2018-01" db="EMBL/GenBank/DDBJ databases">
        <title>Genome characterization of the sugarcane-associated fungus Trichoderma ghanense CCMA-1212 and their application in lignocelulose bioconversion.</title>
        <authorList>
            <person name="Steindorff A.S."/>
            <person name="Mendes T.D."/>
            <person name="Vilela E.S.D."/>
            <person name="Rodrigues D.S."/>
            <person name="Formighieri E.F."/>
            <person name="Melo I.S."/>
            <person name="Favaro L.C.L."/>
        </authorList>
    </citation>
    <scope>NUCLEOTIDE SEQUENCE [LARGE SCALE GENOMIC DNA]</scope>
    <source>
        <strain evidence="2 3">CCMA-1212</strain>
    </source>
</reference>
<sequence length="84" mass="9548">MSRVCRRRSNLKQLRHQTPARPLTIRCGAAVLQRVQFRLHSRPAPMTASRCERLPSVGADNARVPVPQRVDDDENAVRASHRPE</sequence>
<evidence type="ECO:0000313" key="2">
    <source>
        <dbReference type="EMBL" id="TFA99328.1"/>
    </source>
</evidence>
<name>A0ABY2GUE6_9HYPO</name>
<evidence type="ECO:0000256" key="1">
    <source>
        <dbReference type="SAM" id="MobiDB-lite"/>
    </source>
</evidence>
<dbReference type="GeneID" id="300580323"/>
<feature type="region of interest" description="Disordered" evidence="1">
    <location>
        <begin position="59"/>
        <end position="84"/>
    </location>
</feature>
<protein>
    <submittedName>
        <fullName evidence="2">Uncharacterized protein</fullName>
    </submittedName>
</protein>